<dbReference type="Proteomes" id="UP001172457">
    <property type="component" value="Chromosome 3"/>
</dbReference>
<name>A0AA38TJI1_9ASTR</name>
<evidence type="ECO:0000313" key="2">
    <source>
        <dbReference type="EMBL" id="KAJ9555181.1"/>
    </source>
</evidence>
<feature type="region of interest" description="Disordered" evidence="1">
    <location>
        <begin position="1"/>
        <end position="29"/>
    </location>
</feature>
<sequence length="190" mass="20224">MAKSKLKSKMGTEALFTNGSTTVAGSGSGSKLVGFNNFTRVNPMSDKGSTTSSSGAPTHQHRPLILLATRHADGPQIRSIHRKRNHASYLLRSGQLNASIPSATPITAPSPPPTASSLDPSPLKSKTPRSPSSSAYLEHNEGNNGGGGGVDYDKIKCGGGVNYEVEKYEMWEGGYNQEREKRVEGKARCH</sequence>
<organism evidence="2 3">
    <name type="scientific">Centaurea solstitialis</name>
    <name type="common">yellow star-thistle</name>
    <dbReference type="NCBI Taxonomy" id="347529"/>
    <lineage>
        <taxon>Eukaryota</taxon>
        <taxon>Viridiplantae</taxon>
        <taxon>Streptophyta</taxon>
        <taxon>Embryophyta</taxon>
        <taxon>Tracheophyta</taxon>
        <taxon>Spermatophyta</taxon>
        <taxon>Magnoliopsida</taxon>
        <taxon>eudicotyledons</taxon>
        <taxon>Gunneridae</taxon>
        <taxon>Pentapetalae</taxon>
        <taxon>asterids</taxon>
        <taxon>campanulids</taxon>
        <taxon>Asterales</taxon>
        <taxon>Asteraceae</taxon>
        <taxon>Carduoideae</taxon>
        <taxon>Cardueae</taxon>
        <taxon>Centaureinae</taxon>
        <taxon>Centaurea</taxon>
    </lineage>
</organism>
<evidence type="ECO:0000256" key="1">
    <source>
        <dbReference type="SAM" id="MobiDB-lite"/>
    </source>
</evidence>
<reference evidence="2" key="1">
    <citation type="submission" date="2023-03" db="EMBL/GenBank/DDBJ databases">
        <title>Chromosome-scale reference genome and RAD-based genetic map of yellow starthistle (Centaurea solstitialis) reveal putative structural variation and QTLs associated with invader traits.</title>
        <authorList>
            <person name="Reatini B."/>
            <person name="Cang F.A."/>
            <person name="Jiang Q."/>
            <person name="Mckibben M.T.W."/>
            <person name="Barker M.S."/>
            <person name="Rieseberg L.H."/>
            <person name="Dlugosch K.M."/>
        </authorList>
    </citation>
    <scope>NUCLEOTIDE SEQUENCE</scope>
    <source>
        <strain evidence="2">CAN-66</strain>
        <tissue evidence="2">Leaf</tissue>
    </source>
</reference>
<proteinExistence type="predicted"/>
<accession>A0AA38TJI1</accession>
<evidence type="ECO:0000313" key="3">
    <source>
        <dbReference type="Proteomes" id="UP001172457"/>
    </source>
</evidence>
<feature type="region of interest" description="Disordered" evidence="1">
    <location>
        <begin position="100"/>
        <end position="153"/>
    </location>
</feature>
<dbReference type="EMBL" id="JARYMX010000003">
    <property type="protein sequence ID" value="KAJ9555181.1"/>
    <property type="molecule type" value="Genomic_DNA"/>
</dbReference>
<comment type="caution">
    <text evidence="2">The sequence shown here is derived from an EMBL/GenBank/DDBJ whole genome shotgun (WGS) entry which is preliminary data.</text>
</comment>
<gene>
    <name evidence="2" type="ORF">OSB04_009795</name>
</gene>
<keyword evidence="3" id="KW-1185">Reference proteome</keyword>
<protein>
    <submittedName>
        <fullName evidence="2">Uncharacterized protein</fullName>
    </submittedName>
</protein>
<dbReference type="AlphaFoldDB" id="A0AA38TJI1"/>